<comment type="caution">
    <text evidence="11">The sequence shown here is derived from an EMBL/GenBank/DDBJ whole genome shotgun (WGS) entry which is preliminary data.</text>
</comment>
<dbReference type="InterPro" id="IPR015341">
    <property type="entry name" value="Glyco_hydro_38_cen"/>
</dbReference>
<dbReference type="InterPro" id="IPR050843">
    <property type="entry name" value="Glycosyl_Hydrlase_38"/>
</dbReference>
<dbReference type="GO" id="GO:0046872">
    <property type="term" value="F:metal ion binding"/>
    <property type="evidence" value="ECO:0007669"/>
    <property type="project" value="UniProtKB-KW"/>
</dbReference>
<comment type="function">
    <text evidence="7">Catalyzes the first committed step in the biosynthesis of complex N-glycans. It controls conversion of high mannose to complex N-glycans; the final hydrolytic step in the N-glycan maturation pathway.</text>
</comment>
<proteinExistence type="inferred from homology"/>
<name>A0A9J6CL68_POLVA</name>
<dbReference type="Pfam" id="PF07748">
    <property type="entry name" value="Glyco_hydro_38C"/>
    <property type="match status" value="1"/>
</dbReference>
<evidence type="ECO:0000256" key="3">
    <source>
        <dbReference type="ARBA" id="ARBA00022723"/>
    </source>
</evidence>
<evidence type="ECO:0000256" key="4">
    <source>
        <dbReference type="ARBA" id="ARBA00022801"/>
    </source>
</evidence>
<evidence type="ECO:0000256" key="5">
    <source>
        <dbReference type="ARBA" id="ARBA00022833"/>
    </source>
</evidence>
<dbReference type="SUPFAM" id="SSF88688">
    <property type="entry name" value="Families 57/38 glycoside transferase middle domain"/>
    <property type="match status" value="1"/>
</dbReference>
<dbReference type="GO" id="GO:0006491">
    <property type="term" value="P:N-glycan processing"/>
    <property type="evidence" value="ECO:0007669"/>
    <property type="project" value="TreeGrafter"/>
</dbReference>
<dbReference type="Pfam" id="PF01074">
    <property type="entry name" value="Glyco_hydro_38N"/>
    <property type="match status" value="1"/>
</dbReference>
<dbReference type="InterPro" id="IPR013780">
    <property type="entry name" value="Glyco_hydro_b"/>
</dbReference>
<dbReference type="GO" id="GO:0006013">
    <property type="term" value="P:mannose metabolic process"/>
    <property type="evidence" value="ECO:0007669"/>
    <property type="project" value="InterPro"/>
</dbReference>
<dbReference type="Gene3D" id="3.20.110.10">
    <property type="entry name" value="Glycoside hydrolase 38, N terminal domain"/>
    <property type="match status" value="1"/>
</dbReference>
<dbReference type="InterPro" id="IPR011330">
    <property type="entry name" value="Glyco_hydro/deAcase_b/a-brl"/>
</dbReference>
<dbReference type="OrthoDB" id="10261055at2759"/>
<dbReference type="InterPro" id="IPR011682">
    <property type="entry name" value="Glyco_hydro_38_C"/>
</dbReference>
<dbReference type="SUPFAM" id="SSF88713">
    <property type="entry name" value="Glycoside hydrolase/deacetylase"/>
    <property type="match status" value="1"/>
</dbReference>
<protein>
    <recommendedName>
        <fullName evidence="9">Alpha-mannosidase</fullName>
        <ecNumber evidence="9">3.2.1.-</ecNumber>
    </recommendedName>
</protein>
<keyword evidence="6 9" id="KW-0326">Glycosidase</keyword>
<dbReference type="SUPFAM" id="SSF74650">
    <property type="entry name" value="Galactose mutarotase-like"/>
    <property type="match status" value="1"/>
</dbReference>
<dbReference type="EC" id="3.2.1.-" evidence="9"/>
<evidence type="ECO:0000259" key="10">
    <source>
        <dbReference type="SMART" id="SM00872"/>
    </source>
</evidence>
<dbReference type="Proteomes" id="UP001107558">
    <property type="component" value="Chromosome 1"/>
</dbReference>
<evidence type="ECO:0000256" key="7">
    <source>
        <dbReference type="ARBA" id="ARBA00059516"/>
    </source>
</evidence>
<comment type="subunit">
    <text evidence="2">Homodimer; disulfide-linked.</text>
</comment>
<dbReference type="InterPro" id="IPR028995">
    <property type="entry name" value="Glyco_hydro_57/38_cen_sf"/>
</dbReference>
<evidence type="ECO:0000256" key="6">
    <source>
        <dbReference type="ARBA" id="ARBA00023295"/>
    </source>
</evidence>
<dbReference type="PANTHER" id="PTHR11607">
    <property type="entry name" value="ALPHA-MANNOSIDASE"/>
    <property type="match status" value="1"/>
</dbReference>
<dbReference type="SMART" id="SM00872">
    <property type="entry name" value="Alpha-mann_mid"/>
    <property type="match status" value="1"/>
</dbReference>
<dbReference type="Gene3D" id="2.70.98.30">
    <property type="entry name" value="Golgi alpha-mannosidase II, domain 4"/>
    <property type="match status" value="1"/>
</dbReference>
<keyword evidence="5 9" id="KW-0862">Zinc</keyword>
<keyword evidence="4 9" id="KW-0378">Hydrolase</keyword>
<dbReference type="FunFam" id="1.20.1270.50:FF:000001">
    <property type="entry name" value="Alpha-mannosidase"/>
    <property type="match status" value="1"/>
</dbReference>
<feature type="domain" description="Glycoside hydrolase family 38 central" evidence="10">
    <location>
        <begin position="149"/>
        <end position="238"/>
    </location>
</feature>
<accession>A0A9J6CL68</accession>
<dbReference type="InterPro" id="IPR000602">
    <property type="entry name" value="Glyco_hydro_38_N"/>
</dbReference>
<evidence type="ECO:0000256" key="2">
    <source>
        <dbReference type="ARBA" id="ARBA00011748"/>
    </source>
</evidence>
<keyword evidence="12" id="KW-1185">Reference proteome</keyword>
<evidence type="ECO:0000313" key="11">
    <source>
        <dbReference type="EMBL" id="KAG5682693.1"/>
    </source>
</evidence>
<dbReference type="AlphaFoldDB" id="A0A9J6CL68"/>
<evidence type="ECO:0000256" key="9">
    <source>
        <dbReference type="RuleBase" id="RU361199"/>
    </source>
</evidence>
<dbReference type="Gene3D" id="1.20.1270.50">
    <property type="entry name" value="Glycoside hydrolase family 38, central domain"/>
    <property type="match status" value="1"/>
</dbReference>
<dbReference type="Gene3D" id="2.60.40.1180">
    <property type="entry name" value="Golgi alpha-mannosidase II"/>
    <property type="match status" value="1"/>
</dbReference>
<dbReference type="PANTHER" id="PTHR11607:SF70">
    <property type="entry name" value="ALPHA-MANNOSIDASE"/>
    <property type="match status" value="1"/>
</dbReference>
<comment type="catalytic activity">
    <reaction evidence="8">
        <text>N(4)-{beta-D-GlcNAc-(1-&gt;2)-alpha-D-Man-(1-&gt;3)-[alpha-D-Man-(1-&gt;3)-[alpha-D-Man-(1-&gt;6)]-alpha-D-Man-(1-&gt;6)]-beta-D-Man-(1-&gt;4)-beta-D-GlcNAc-(1-&gt;4)-beta-D-GlcNAc}-L-asparaginyl-[protein] + 2 H2O = 2 alpha-D-mannopyranose + an N(4)-{beta-D-GlcNAc-(1-&gt;2)-alpha-D-Man-(1-&gt;3)-[alpha-D-Man-(1-&gt;6)]-beta-D-Man-(1-&gt;4)-beta-D-GlcNAc-(1-&gt;4)-beta-D-GlcNAc}-L-asparaginyl-[protein]</text>
        <dbReference type="Rhea" id="RHEA:56052"/>
        <dbReference type="Rhea" id="RHEA-COMP:14368"/>
        <dbReference type="Rhea" id="RHEA-COMP:14369"/>
        <dbReference type="ChEBI" id="CHEBI:15377"/>
        <dbReference type="ChEBI" id="CHEBI:28729"/>
        <dbReference type="ChEBI" id="CHEBI:60615"/>
        <dbReference type="ChEBI" id="CHEBI:60625"/>
        <dbReference type="EC" id="3.2.1.114"/>
    </reaction>
</comment>
<dbReference type="InterPro" id="IPR011013">
    <property type="entry name" value="Gal_mutarotase_sf_dom"/>
</dbReference>
<keyword evidence="3 9" id="KW-0479">Metal-binding</keyword>
<dbReference type="GO" id="GO:0004572">
    <property type="term" value="F:mannosyl-oligosaccharide 1,3-1,6-alpha-mannosidase activity"/>
    <property type="evidence" value="ECO:0007669"/>
    <property type="project" value="UniProtKB-EC"/>
</dbReference>
<dbReference type="GO" id="GO:0030246">
    <property type="term" value="F:carbohydrate binding"/>
    <property type="evidence" value="ECO:0007669"/>
    <property type="project" value="InterPro"/>
</dbReference>
<sequence>MPFDIYTTQSSCGPDSKTCALFNFRHIPGDYNKNRNEISENNVQFYSNLLINLYRKTASLFPHNVALVLLGGDFAYANEHEFDQQYSNYVKLFNYINSHSNEEFNGATVQFGTASDYFNEIKKRQGDNFPTFIGDFFPYADIYNTGEPNYWTGFYTTRPFYKLLSRELEHNLRNSEILFTICFNKMRQLKENSIELKILQRNYGKIVKARKNLGLFQHHDAITGTSKQYVMKDYQKMLENSIKETINVQRNFIEILSTENLRNFLELESERSPKSSLKMKKVIEIKKEESKKILLFNSLSHDRYEVISVHVSSSYVSAFDSKEKLLNSQINPIFINGKISSNIMELLILIFIPALSIKIIELREELNQTLADERTSKILTGDLEEVFIENSQMKLIFDSDSGFLNSMIQKQLNEELKLQISFDAYQSVPKKSGAYLFRAFRVYEEFFESYIKKTIYIVNGPIASEVTVIYGNLLKHTLKIFNTQTYLDDVISINNVIDFEDFQMGNMKDKEMIMRIKSSTANIDVEEEREFFTDLNGFQFQPRKTTRKLEIEGNYYPITSLIFIQDEIQRLSLLTTHAQGATSSDHGVIEVMLDRKIMMDDGYGMGEGIFVNPKTEQNFLLTLENFKKLDEDRPEKQYHVPSLLVHHLTNSLNYPVTYFIVGHKNKNIKLNEMKLFNFNLPCDVNLINFRTMSDIELDWLPTENSLLILHRVGFDYYLNNENFSEQICKNYENDFQSLQFVNKVRTKKIQMTSLTGTENGKFITTFTNDMLEPMEIKTFKITFH</sequence>
<evidence type="ECO:0000256" key="1">
    <source>
        <dbReference type="ARBA" id="ARBA00009792"/>
    </source>
</evidence>
<dbReference type="InterPro" id="IPR027291">
    <property type="entry name" value="Glyco_hydro_38_N_sf"/>
</dbReference>
<dbReference type="InterPro" id="IPR037094">
    <property type="entry name" value="Glyco_hydro_38_cen_sf"/>
</dbReference>
<dbReference type="EMBL" id="JADBJN010000001">
    <property type="protein sequence ID" value="KAG5682693.1"/>
    <property type="molecule type" value="Genomic_DNA"/>
</dbReference>
<organism evidence="11 12">
    <name type="scientific">Polypedilum vanderplanki</name>
    <name type="common">Sleeping chironomid midge</name>
    <dbReference type="NCBI Taxonomy" id="319348"/>
    <lineage>
        <taxon>Eukaryota</taxon>
        <taxon>Metazoa</taxon>
        <taxon>Ecdysozoa</taxon>
        <taxon>Arthropoda</taxon>
        <taxon>Hexapoda</taxon>
        <taxon>Insecta</taxon>
        <taxon>Pterygota</taxon>
        <taxon>Neoptera</taxon>
        <taxon>Endopterygota</taxon>
        <taxon>Diptera</taxon>
        <taxon>Nematocera</taxon>
        <taxon>Chironomoidea</taxon>
        <taxon>Chironomidae</taxon>
        <taxon>Chironominae</taxon>
        <taxon>Polypedilum</taxon>
        <taxon>Polypedilum</taxon>
    </lineage>
</organism>
<comment type="cofactor">
    <cofactor evidence="9">
        <name>Zn(2+)</name>
        <dbReference type="ChEBI" id="CHEBI:29105"/>
    </cofactor>
    <text evidence="9">Binds 1 zinc ion per subunit.</text>
</comment>
<evidence type="ECO:0000256" key="8">
    <source>
        <dbReference type="ARBA" id="ARBA00093232"/>
    </source>
</evidence>
<dbReference type="Pfam" id="PF09261">
    <property type="entry name" value="Alpha-mann_mid"/>
    <property type="match status" value="1"/>
</dbReference>
<comment type="similarity">
    <text evidence="1 9">Belongs to the glycosyl hydrolase 38 family.</text>
</comment>
<reference evidence="11" key="1">
    <citation type="submission" date="2021-03" db="EMBL/GenBank/DDBJ databases">
        <title>Chromosome level genome of the anhydrobiotic midge Polypedilum vanderplanki.</title>
        <authorList>
            <person name="Yoshida Y."/>
            <person name="Kikawada T."/>
            <person name="Gusev O."/>
        </authorList>
    </citation>
    <scope>NUCLEOTIDE SEQUENCE</scope>
    <source>
        <strain evidence="11">NIAS01</strain>
        <tissue evidence="11">Whole body or cell culture</tissue>
    </source>
</reference>
<gene>
    <name evidence="11" type="ORF">PVAND_012028</name>
</gene>
<evidence type="ECO:0000313" key="12">
    <source>
        <dbReference type="Proteomes" id="UP001107558"/>
    </source>
</evidence>
<dbReference type="GO" id="GO:0000139">
    <property type="term" value="C:Golgi membrane"/>
    <property type="evidence" value="ECO:0007669"/>
    <property type="project" value="TreeGrafter"/>
</dbReference>